<feature type="compositionally biased region" description="Acidic residues" evidence="1">
    <location>
        <begin position="356"/>
        <end position="369"/>
    </location>
</feature>
<sequence length="375" mass="42027">MSNTNMPKTEKSTKASAINNSGAGFQSFLGQIDKAVGFNIDEDSKKKPRKSPAAKSPSKTTKATTKATKTTKAPKKEISYKLLNLTNEYFEENLKYLDSTFDANNEIVANHIRKLKKIYDTRILDDSYFAMVTSVIDDYKSAIAAIDLAWRSTKLGSTLATGSNMVQYIHNIVCANQDLLTEYGIEWNNNRKEFIGSFQTIPINDITACSFETLYSKEGDAADTMTFGKSITYFLKDPVAVFELIAFGWFIMLENIRFMENIEMEPVLKKKNIDKILLLSSTTIATQKPLMNVIKRKPKKKTVATAGAQEEVSTTVIDETPKFDDVGAEESSENSDNSDEVKEIPKSPSDDVYNQETEEEMSDDDDDDEKNVILE</sequence>
<keyword evidence="3" id="KW-1185">Reference proteome</keyword>
<dbReference type="Proteomes" id="UP000593702">
    <property type="component" value="Segment"/>
</dbReference>
<feature type="compositionally biased region" description="Low complexity" evidence="1">
    <location>
        <begin position="53"/>
        <end position="70"/>
    </location>
</feature>
<feature type="compositionally biased region" description="Acidic residues" evidence="1">
    <location>
        <begin position="326"/>
        <end position="338"/>
    </location>
</feature>
<evidence type="ECO:0000313" key="2">
    <source>
        <dbReference type="EMBL" id="AKS26431.1"/>
    </source>
</evidence>
<accession>A0A7R5WK81</accession>
<evidence type="ECO:0000313" key="3">
    <source>
        <dbReference type="Proteomes" id="UP000593702"/>
    </source>
</evidence>
<protein>
    <submittedName>
        <fullName evidence="2">Uncharacterized protein</fullName>
    </submittedName>
</protein>
<reference evidence="2 3" key="1">
    <citation type="submission" date="2015-04" db="EMBL/GenBank/DDBJ databases">
        <title>Diachasmimorpha longicaudata entomopoxvirus genome.</title>
        <authorList>
            <person name="Coffman K.A."/>
            <person name="Burke G.R."/>
        </authorList>
    </citation>
    <scope>NUCLEOTIDE SEQUENCE [LARGE SCALE GENOMIC DNA]</scope>
</reference>
<proteinExistence type="predicted"/>
<organism evidence="2 3">
    <name type="scientific">Diachasmimorpha longicaudata entomopoxvirus</name>
    <dbReference type="NCBI Taxonomy" id="109981"/>
    <lineage>
        <taxon>Viruses</taxon>
        <taxon>Varidnaviria</taxon>
        <taxon>Bamfordvirae</taxon>
        <taxon>Nucleocytoviricota</taxon>
        <taxon>Pokkesviricetes</taxon>
        <taxon>Chitovirales</taxon>
        <taxon>Poxviridae</taxon>
        <taxon>Entomopoxvirinae</taxon>
        <taxon>Epsilonentomopoxvirus</taxon>
        <taxon>Epsilonentomopoxvirus dlongicaudata</taxon>
        <taxon>Diachasmimorpha entomopoxvirus</taxon>
    </lineage>
</organism>
<dbReference type="EMBL" id="KR095315">
    <property type="protein sequence ID" value="AKS26431.1"/>
    <property type="molecule type" value="Genomic_DNA"/>
</dbReference>
<gene>
    <name evidence="2" type="ORF">DLEV_140</name>
</gene>
<feature type="region of interest" description="Disordered" evidence="1">
    <location>
        <begin position="40"/>
        <end position="70"/>
    </location>
</feature>
<evidence type="ECO:0000256" key="1">
    <source>
        <dbReference type="SAM" id="MobiDB-lite"/>
    </source>
</evidence>
<name>A0A7R5WK81_9POXV</name>
<feature type="compositionally biased region" description="Basic and acidic residues" evidence="1">
    <location>
        <begin position="339"/>
        <end position="349"/>
    </location>
</feature>
<feature type="region of interest" description="Disordered" evidence="1">
    <location>
        <begin position="304"/>
        <end position="375"/>
    </location>
</feature>